<protein>
    <submittedName>
        <fullName evidence="1">Phosphatidate cytidylyltransferase</fullName>
    </submittedName>
</protein>
<dbReference type="Proteomes" id="UP000183569">
    <property type="component" value="Unassembled WGS sequence"/>
</dbReference>
<proteinExistence type="predicted"/>
<dbReference type="GO" id="GO:0016779">
    <property type="term" value="F:nucleotidyltransferase activity"/>
    <property type="evidence" value="ECO:0007669"/>
    <property type="project" value="UniProtKB-KW"/>
</dbReference>
<keyword evidence="1" id="KW-0548">Nucleotidyltransferase</keyword>
<evidence type="ECO:0000313" key="2">
    <source>
        <dbReference type="Proteomes" id="UP000183569"/>
    </source>
</evidence>
<keyword evidence="1" id="KW-0808">Transferase</keyword>
<evidence type="ECO:0000313" key="1">
    <source>
        <dbReference type="EMBL" id="SCX59306.1"/>
    </source>
</evidence>
<accession>A0A1G4Z0Y4</accession>
<comment type="caution">
    <text evidence="1">The sequence shown here is derived from an EMBL/GenBank/DDBJ whole genome shotgun (WGS) entry which is preliminary data.</text>
</comment>
<dbReference type="PANTHER" id="PTHR43535">
    <property type="entry name" value="PHOSPHATIDATE CYTIDYLYLTRANSFERASE"/>
    <property type="match status" value="1"/>
</dbReference>
<gene>
    <name evidence="1" type="ORF">SAMN02927897_03793</name>
</gene>
<organism evidence="1 2">
    <name type="scientific">Kosakonia sacchari</name>
    <dbReference type="NCBI Taxonomy" id="1158459"/>
    <lineage>
        <taxon>Bacteria</taxon>
        <taxon>Pseudomonadati</taxon>
        <taxon>Pseudomonadota</taxon>
        <taxon>Gammaproteobacteria</taxon>
        <taxon>Enterobacterales</taxon>
        <taxon>Enterobacteriaceae</taxon>
        <taxon>Kosakonia</taxon>
    </lineage>
</organism>
<sequence>MRVSSGGLCMSAIKRDRGVKDFGAMLEGHGGMMDRIDSLCFAAPIFFHVVRYYFT</sequence>
<dbReference type="AlphaFoldDB" id="A0A1G4Z0Y4"/>
<dbReference type="EMBL" id="FMUI01000013">
    <property type="protein sequence ID" value="SCX59306.1"/>
    <property type="molecule type" value="Genomic_DNA"/>
</dbReference>
<name>A0A1G4Z0Y4_9ENTR</name>
<dbReference type="PANTHER" id="PTHR43535:SF1">
    <property type="entry name" value="PHOSPHATIDATE CYTIDYLYLTRANSFERASE"/>
    <property type="match status" value="1"/>
</dbReference>
<reference evidence="1 2" key="1">
    <citation type="submission" date="2016-10" db="EMBL/GenBank/DDBJ databases">
        <authorList>
            <person name="Varghese N."/>
            <person name="Submissions S."/>
        </authorList>
    </citation>
    <scope>NUCLEOTIDE SEQUENCE [LARGE SCALE GENOMIC DNA]</scope>
    <source>
        <strain evidence="1 2">CGMCC 1.12102</strain>
    </source>
</reference>
<dbReference type="Pfam" id="PF01148">
    <property type="entry name" value="CTP_transf_1"/>
    <property type="match status" value="1"/>
</dbReference>
<dbReference type="GO" id="GO:0005886">
    <property type="term" value="C:plasma membrane"/>
    <property type="evidence" value="ECO:0007669"/>
    <property type="project" value="TreeGrafter"/>
</dbReference>
<dbReference type="GO" id="GO:0009273">
    <property type="term" value="P:peptidoglycan-based cell wall biogenesis"/>
    <property type="evidence" value="ECO:0007669"/>
    <property type="project" value="TreeGrafter"/>
</dbReference>